<dbReference type="FunFam" id="2.40.10.10:FF:000047">
    <property type="entry name" value="Trypsin eta"/>
    <property type="match status" value="1"/>
</dbReference>
<evidence type="ECO:0000256" key="7">
    <source>
        <dbReference type="ARBA" id="ARBA00023145"/>
    </source>
</evidence>
<evidence type="ECO:0000256" key="5">
    <source>
        <dbReference type="ARBA" id="ARBA00022801"/>
    </source>
</evidence>
<dbReference type="PANTHER" id="PTHR24276:SF91">
    <property type="entry name" value="AT26814P-RELATED"/>
    <property type="match status" value="1"/>
</dbReference>
<dbReference type="PROSITE" id="PS50240">
    <property type="entry name" value="TRYPSIN_DOM"/>
    <property type="match status" value="4"/>
</dbReference>
<feature type="domain" description="Peptidase S1" evidence="12">
    <location>
        <begin position="530"/>
        <end position="755"/>
    </location>
</feature>
<feature type="chain" id="PRO_5008131073" description="Peptidase S1 domain-containing protein" evidence="11">
    <location>
        <begin position="19"/>
        <end position="1006"/>
    </location>
</feature>
<dbReference type="Pfam" id="PF00089">
    <property type="entry name" value="Trypsin"/>
    <property type="match status" value="4"/>
</dbReference>
<dbReference type="FunFam" id="2.40.10.10:FF:000036">
    <property type="entry name" value="Trypsin beta"/>
    <property type="match status" value="1"/>
</dbReference>
<dbReference type="GO" id="GO:0005576">
    <property type="term" value="C:extracellular region"/>
    <property type="evidence" value="ECO:0007669"/>
    <property type="project" value="UniProtKB-SubCell"/>
</dbReference>
<evidence type="ECO:0000256" key="2">
    <source>
        <dbReference type="ARBA" id="ARBA00022525"/>
    </source>
</evidence>
<evidence type="ECO:0000256" key="1">
    <source>
        <dbReference type="ARBA" id="ARBA00004239"/>
    </source>
</evidence>
<feature type="domain" description="Peptidase S1" evidence="12">
    <location>
        <begin position="301"/>
        <end position="532"/>
    </location>
</feature>
<reference evidence="14" key="1">
    <citation type="submission" date="2013-03" db="EMBL/GenBank/DDBJ databases">
        <title>The Genome Sequence of Anopheles epiroticus epiroticus2.</title>
        <authorList>
            <consortium name="The Broad Institute Genomics Platform"/>
            <person name="Neafsey D.E."/>
            <person name="Howell P."/>
            <person name="Walker B."/>
            <person name="Young S.K."/>
            <person name="Zeng Q."/>
            <person name="Gargeya S."/>
            <person name="Fitzgerald M."/>
            <person name="Haas B."/>
            <person name="Abouelleil A."/>
            <person name="Allen A.W."/>
            <person name="Alvarado L."/>
            <person name="Arachchi H.M."/>
            <person name="Berlin A.M."/>
            <person name="Chapman S.B."/>
            <person name="Gainer-Dewar J."/>
            <person name="Goldberg J."/>
            <person name="Griggs A."/>
            <person name="Gujja S."/>
            <person name="Hansen M."/>
            <person name="Howarth C."/>
            <person name="Imamovic A."/>
            <person name="Ireland A."/>
            <person name="Larimer J."/>
            <person name="McCowan C."/>
            <person name="Murphy C."/>
            <person name="Pearson M."/>
            <person name="Poon T.W."/>
            <person name="Priest M."/>
            <person name="Roberts A."/>
            <person name="Saif S."/>
            <person name="Shea T."/>
            <person name="Sisk P."/>
            <person name="Sykes S."/>
            <person name="Wortman J."/>
            <person name="Nusbaum C."/>
            <person name="Birren B."/>
        </authorList>
    </citation>
    <scope>NUCLEOTIDE SEQUENCE [LARGE SCALE GENOMIC DNA]</scope>
    <source>
        <strain evidence="14">Epiroticus2</strain>
    </source>
</reference>
<feature type="domain" description="Peptidase S1" evidence="12">
    <location>
        <begin position="784"/>
        <end position="1006"/>
    </location>
</feature>
<dbReference type="FunFam" id="2.40.10.10:FF:000073">
    <property type="entry name" value="Trypsin alpha"/>
    <property type="match status" value="1"/>
</dbReference>
<dbReference type="InterPro" id="IPR018114">
    <property type="entry name" value="TRYPSIN_HIS"/>
</dbReference>
<dbReference type="CDD" id="cd00190">
    <property type="entry name" value="Tryp_SPc"/>
    <property type="match status" value="4"/>
</dbReference>
<evidence type="ECO:0000313" key="14">
    <source>
        <dbReference type="Proteomes" id="UP000075885"/>
    </source>
</evidence>
<keyword evidence="2" id="KW-0964">Secreted</keyword>
<evidence type="ECO:0000259" key="12">
    <source>
        <dbReference type="PROSITE" id="PS50240"/>
    </source>
</evidence>
<dbReference type="PROSITE" id="PS00134">
    <property type="entry name" value="TRYPSIN_HIS"/>
    <property type="match status" value="2"/>
</dbReference>
<sequence>MFRLSVLLTICLAASGLGNVLSPEYYEWAGRIVGGQNAGTNQFPYQVSLRSSGNAHFCGGSIINNRYVLSAAHCTIGRTTGNTISVVGAIFLNGGGIAHSTARIVNHPNYNANTLANDVSLVQTATFITYTAAVQPIALGTNFVTGGGAVASGWGQLGANVGIPNHLQFLNTQIITLADCRNRHTTGNAARVFDSTVCTLSPSGQGMCMGDSGGPLVQGGALHGIVSWGIPCGLGMPDVFARVSSFVGWINANAHRRNRSATNMYSKTAAVVTLVVAFLALAVNGELATSDPLYQQWRGRIVGGAYARDGDFPYQASIRTVDGMHICGGAVLNQQWVITAGSCMFGRTTADTRVVVGAYRLSQGGFNLGLRRIIIHPNFASATLANDVAVVRVASPMVLSDAVQGVRLGSYNVNVAYGALVSGWGRTEFSNPQFPDNLQYIAVNVISPLECRARFSAPYDARIYDSTLCSSSPVGQGTCLGDAGSPLVHGAELHGIVSWGIPCGEGFPDVYARISSHQAELRAAEWQGRIVGGMNAVSGQFPYQVSLTSLSYDHFCGGAIIGNHWIVTAAHCLVKRKPEDVIAVVGAVTSAKGGFNYDVQQFILHPNFNEWTQQNDIAIVRTKWSIVFSSVVFPVKMARTYTPGNRAVLASGWGMTSLNIPKPSDVLQYVALRTISNEDCSARFSSLQNRAITPSNLCTFSRNTQGTCLGDSGGPLVNDGELVGIVSWGIPCAVGYPDVYVRVASFRAWITAVTGVMTRVLQVVLVLSALLVAASAIAGPNRRIIGGIDAVAGDAPWMVSLRNTLNQHLCGGTLLSNRFVLSSANCLSGRLATATMAVVGVRFLNAVAVPYYGIQIITHPNFNVNTLEHDVALFQTALTLILTQSVQPLPLSAEVIGNGVRARIFGWGASQANGGNTNALQFLNVNTLSNDDCANFLGDEGWRIGPSSLCTLTREGQGICRGDEGGALVLDNYAIGVASWGIPCATGRPDVFVRISAVRSWILNFI</sequence>
<dbReference type="EnsemblMetazoa" id="AEPI003042-RA">
    <property type="protein sequence ID" value="AEPI003042-PA"/>
    <property type="gene ID" value="AEPI003042"/>
</dbReference>
<protein>
    <recommendedName>
        <fullName evidence="12">Peptidase S1 domain-containing protein</fullName>
    </recommendedName>
</protein>
<keyword evidence="3 10" id="KW-0645">Protease</keyword>
<keyword evidence="6 10" id="KW-0720">Serine protease</keyword>
<dbReference type="STRING" id="199890.A0A182P7Y9"/>
<evidence type="ECO:0000256" key="9">
    <source>
        <dbReference type="ARBA" id="ARBA00024195"/>
    </source>
</evidence>
<keyword evidence="7" id="KW-0865">Zymogen</keyword>
<evidence type="ECO:0000313" key="13">
    <source>
        <dbReference type="EnsemblMetazoa" id="AEPI003042-PA"/>
    </source>
</evidence>
<dbReference type="AlphaFoldDB" id="A0A182P7Y9"/>
<organism evidence="13 14">
    <name type="scientific">Anopheles epiroticus</name>
    <dbReference type="NCBI Taxonomy" id="199890"/>
    <lineage>
        <taxon>Eukaryota</taxon>
        <taxon>Metazoa</taxon>
        <taxon>Ecdysozoa</taxon>
        <taxon>Arthropoda</taxon>
        <taxon>Hexapoda</taxon>
        <taxon>Insecta</taxon>
        <taxon>Pterygota</taxon>
        <taxon>Neoptera</taxon>
        <taxon>Endopterygota</taxon>
        <taxon>Diptera</taxon>
        <taxon>Nematocera</taxon>
        <taxon>Culicoidea</taxon>
        <taxon>Culicidae</taxon>
        <taxon>Anophelinae</taxon>
        <taxon>Anopheles</taxon>
    </lineage>
</organism>
<dbReference type="InterPro" id="IPR009003">
    <property type="entry name" value="Peptidase_S1_PA"/>
</dbReference>
<dbReference type="SUPFAM" id="SSF50494">
    <property type="entry name" value="Trypsin-like serine proteases"/>
    <property type="match status" value="4"/>
</dbReference>
<evidence type="ECO:0000256" key="4">
    <source>
        <dbReference type="ARBA" id="ARBA00022757"/>
    </source>
</evidence>
<proteinExistence type="inferred from homology"/>
<comment type="subcellular location">
    <subcellularLocation>
        <location evidence="1">Secreted</location>
        <location evidence="1">Extracellular space</location>
    </subcellularLocation>
</comment>
<keyword evidence="8" id="KW-1015">Disulfide bond</keyword>
<reference evidence="13" key="2">
    <citation type="submission" date="2020-05" db="UniProtKB">
        <authorList>
            <consortium name="EnsemblMetazoa"/>
        </authorList>
    </citation>
    <scope>IDENTIFICATION</scope>
    <source>
        <strain evidence="13">Epiroticus2</strain>
    </source>
</reference>
<dbReference type="GO" id="GO:0004252">
    <property type="term" value="F:serine-type endopeptidase activity"/>
    <property type="evidence" value="ECO:0007669"/>
    <property type="project" value="InterPro"/>
</dbReference>
<evidence type="ECO:0000256" key="8">
    <source>
        <dbReference type="ARBA" id="ARBA00023157"/>
    </source>
</evidence>
<accession>A0A182P7Y9</accession>
<evidence type="ECO:0000256" key="3">
    <source>
        <dbReference type="ARBA" id="ARBA00022670"/>
    </source>
</evidence>
<dbReference type="GO" id="GO:0007586">
    <property type="term" value="P:digestion"/>
    <property type="evidence" value="ECO:0007669"/>
    <property type="project" value="UniProtKB-KW"/>
</dbReference>
<comment type="similarity">
    <text evidence="9">Belongs to the peptidase S1 family. CLIP subfamily.</text>
</comment>
<dbReference type="VEuPathDB" id="VectorBase:AEPI003042"/>
<dbReference type="InterPro" id="IPR001314">
    <property type="entry name" value="Peptidase_S1A"/>
</dbReference>
<feature type="signal peptide" evidence="11">
    <location>
        <begin position="1"/>
        <end position="18"/>
    </location>
</feature>
<dbReference type="PRINTS" id="PR00722">
    <property type="entry name" value="CHYMOTRYPSIN"/>
</dbReference>
<evidence type="ECO:0000256" key="10">
    <source>
        <dbReference type="RuleBase" id="RU363034"/>
    </source>
</evidence>
<dbReference type="PANTHER" id="PTHR24276">
    <property type="entry name" value="POLYSERASE-RELATED"/>
    <property type="match status" value="1"/>
</dbReference>
<dbReference type="SMART" id="SM00020">
    <property type="entry name" value="Tryp_SPc"/>
    <property type="match status" value="4"/>
</dbReference>
<name>A0A182P7Y9_9DIPT</name>
<dbReference type="FunFam" id="2.40.10.10:FF:000068">
    <property type="entry name" value="transmembrane protease serine 2"/>
    <property type="match status" value="1"/>
</dbReference>
<dbReference type="PROSITE" id="PS00135">
    <property type="entry name" value="TRYPSIN_SER"/>
    <property type="match status" value="2"/>
</dbReference>
<dbReference type="InterPro" id="IPR043504">
    <property type="entry name" value="Peptidase_S1_PA_chymotrypsin"/>
</dbReference>
<dbReference type="GO" id="GO:0016485">
    <property type="term" value="P:protein processing"/>
    <property type="evidence" value="ECO:0007669"/>
    <property type="project" value="UniProtKB-ARBA"/>
</dbReference>
<keyword evidence="5 10" id="KW-0378">Hydrolase</keyword>
<dbReference type="InterPro" id="IPR050430">
    <property type="entry name" value="Peptidase_S1"/>
</dbReference>
<dbReference type="Proteomes" id="UP000075885">
    <property type="component" value="Unassembled WGS sequence"/>
</dbReference>
<feature type="domain" description="Peptidase S1" evidence="12">
    <location>
        <begin position="32"/>
        <end position="255"/>
    </location>
</feature>
<evidence type="ECO:0000256" key="6">
    <source>
        <dbReference type="ARBA" id="ARBA00022825"/>
    </source>
</evidence>
<keyword evidence="4" id="KW-0222">Digestion</keyword>
<evidence type="ECO:0000256" key="11">
    <source>
        <dbReference type="SAM" id="SignalP"/>
    </source>
</evidence>
<dbReference type="Gene3D" id="2.40.10.10">
    <property type="entry name" value="Trypsin-like serine proteases"/>
    <property type="match status" value="6"/>
</dbReference>
<keyword evidence="11" id="KW-0732">Signal</keyword>
<dbReference type="InterPro" id="IPR033116">
    <property type="entry name" value="TRYPSIN_SER"/>
</dbReference>
<dbReference type="InterPro" id="IPR001254">
    <property type="entry name" value="Trypsin_dom"/>
</dbReference>
<keyword evidence="14" id="KW-1185">Reference proteome</keyword>